<evidence type="ECO:0000313" key="2">
    <source>
        <dbReference type="EMBL" id="CAG6535056.1"/>
    </source>
</evidence>
<name>A0A8D8MNC8_CULPI</name>
<sequence length="126" mass="14052">MISPPLVIVYKPRARGRSFGKVCPPRGHRQHLQPDSSAGHSARTDALGLSSSANFYDSRTNPSPNLVRFLAVDFCVRRVCWSAFFLLRMAAPLRELLKRPLSNLNGLPAMAQIVEQRTVHRISTLS</sequence>
<dbReference type="AlphaFoldDB" id="A0A8D8MNC8"/>
<dbReference type="EMBL" id="HBUE01319069">
    <property type="protein sequence ID" value="CAG6587023.1"/>
    <property type="molecule type" value="Transcribed_RNA"/>
</dbReference>
<organism evidence="2">
    <name type="scientific">Culex pipiens</name>
    <name type="common">House mosquito</name>
    <dbReference type="NCBI Taxonomy" id="7175"/>
    <lineage>
        <taxon>Eukaryota</taxon>
        <taxon>Metazoa</taxon>
        <taxon>Ecdysozoa</taxon>
        <taxon>Arthropoda</taxon>
        <taxon>Hexapoda</taxon>
        <taxon>Insecta</taxon>
        <taxon>Pterygota</taxon>
        <taxon>Neoptera</taxon>
        <taxon>Endopterygota</taxon>
        <taxon>Diptera</taxon>
        <taxon>Nematocera</taxon>
        <taxon>Culicoidea</taxon>
        <taxon>Culicidae</taxon>
        <taxon>Culicinae</taxon>
        <taxon>Culicini</taxon>
        <taxon>Culex</taxon>
        <taxon>Culex</taxon>
    </lineage>
</organism>
<accession>A0A8D8MNC8</accession>
<dbReference type="EMBL" id="HBUE01212578">
    <property type="protein sequence ID" value="CAG6535056.1"/>
    <property type="molecule type" value="Transcribed_RNA"/>
</dbReference>
<reference evidence="2" key="1">
    <citation type="submission" date="2021-05" db="EMBL/GenBank/DDBJ databases">
        <authorList>
            <person name="Alioto T."/>
            <person name="Alioto T."/>
            <person name="Gomez Garrido J."/>
        </authorList>
    </citation>
    <scope>NUCLEOTIDE SEQUENCE</scope>
</reference>
<evidence type="ECO:0000256" key="1">
    <source>
        <dbReference type="SAM" id="MobiDB-lite"/>
    </source>
</evidence>
<proteinExistence type="predicted"/>
<feature type="region of interest" description="Disordered" evidence="1">
    <location>
        <begin position="24"/>
        <end position="43"/>
    </location>
</feature>
<protein>
    <submittedName>
        <fullName evidence="2">(northern house mosquito) hypothetical protein</fullName>
    </submittedName>
</protein>